<dbReference type="EMBL" id="CACVBM020001607">
    <property type="protein sequence ID" value="CAA7055793.1"/>
    <property type="molecule type" value="Genomic_DNA"/>
</dbReference>
<reference evidence="3" key="1">
    <citation type="submission" date="2020-01" db="EMBL/GenBank/DDBJ databases">
        <authorList>
            <person name="Mishra B."/>
        </authorList>
    </citation>
    <scope>NUCLEOTIDE SEQUENCE [LARGE SCALE GENOMIC DNA]</scope>
</reference>
<dbReference type="InterPro" id="IPR001810">
    <property type="entry name" value="F-box_dom"/>
</dbReference>
<dbReference type="SMART" id="SM00612">
    <property type="entry name" value="Kelch"/>
    <property type="match status" value="2"/>
</dbReference>
<evidence type="ECO:0000256" key="1">
    <source>
        <dbReference type="SAM" id="MobiDB-lite"/>
    </source>
</evidence>
<evidence type="ECO:0000313" key="3">
    <source>
        <dbReference type="EMBL" id="CAA7055793.1"/>
    </source>
</evidence>
<dbReference type="InterPro" id="IPR006652">
    <property type="entry name" value="Kelch_1"/>
</dbReference>
<dbReference type="Gene3D" id="2.120.10.80">
    <property type="entry name" value="Kelch-type beta propeller"/>
    <property type="match status" value="1"/>
</dbReference>
<evidence type="ECO:0000313" key="4">
    <source>
        <dbReference type="Proteomes" id="UP000467841"/>
    </source>
</evidence>
<dbReference type="CDD" id="cd22152">
    <property type="entry name" value="F-box_AtAFR-like"/>
    <property type="match status" value="1"/>
</dbReference>
<feature type="region of interest" description="Disordered" evidence="1">
    <location>
        <begin position="1"/>
        <end position="20"/>
    </location>
</feature>
<dbReference type="Proteomes" id="UP000467841">
    <property type="component" value="Unassembled WGS sequence"/>
</dbReference>
<dbReference type="Pfam" id="PF00646">
    <property type="entry name" value="F-box"/>
    <property type="match status" value="1"/>
</dbReference>
<dbReference type="SUPFAM" id="SSF117281">
    <property type="entry name" value="Kelch motif"/>
    <property type="match status" value="1"/>
</dbReference>
<feature type="domain" description="F-box" evidence="2">
    <location>
        <begin position="21"/>
        <end position="77"/>
    </location>
</feature>
<dbReference type="OrthoDB" id="45365at2759"/>
<dbReference type="Pfam" id="PF25210">
    <property type="entry name" value="Kelch_FKB95"/>
    <property type="match status" value="1"/>
</dbReference>
<dbReference type="InterPro" id="IPR036047">
    <property type="entry name" value="F-box-like_dom_sf"/>
</dbReference>
<organism evidence="3 4">
    <name type="scientific">Microthlaspi erraticum</name>
    <dbReference type="NCBI Taxonomy" id="1685480"/>
    <lineage>
        <taxon>Eukaryota</taxon>
        <taxon>Viridiplantae</taxon>
        <taxon>Streptophyta</taxon>
        <taxon>Embryophyta</taxon>
        <taxon>Tracheophyta</taxon>
        <taxon>Spermatophyta</taxon>
        <taxon>Magnoliopsida</taxon>
        <taxon>eudicotyledons</taxon>
        <taxon>Gunneridae</taxon>
        <taxon>Pentapetalae</taxon>
        <taxon>rosids</taxon>
        <taxon>malvids</taxon>
        <taxon>Brassicales</taxon>
        <taxon>Brassicaceae</taxon>
        <taxon>Coluteocarpeae</taxon>
        <taxon>Microthlaspi</taxon>
    </lineage>
</organism>
<dbReference type="PANTHER" id="PTHR24414:SF107">
    <property type="entry name" value="GENOME ASSEMBLY, CHROMOSOME: A04"/>
    <property type="match status" value="1"/>
</dbReference>
<evidence type="ECO:0000259" key="2">
    <source>
        <dbReference type="PROSITE" id="PS50181"/>
    </source>
</evidence>
<dbReference type="AlphaFoldDB" id="A0A6D2L7G9"/>
<dbReference type="SUPFAM" id="SSF81383">
    <property type="entry name" value="F-box domain"/>
    <property type="match status" value="1"/>
</dbReference>
<dbReference type="InterPro" id="IPR015915">
    <property type="entry name" value="Kelch-typ_b-propeller"/>
</dbReference>
<accession>A0A6D2L7G9</accession>
<proteinExistence type="predicted"/>
<sequence>MSTPSASSNADEPPQQENHQLASLSSLPHEIVLSCLARVPRSCHLNLAHVSKTLRSLIRSRELRSLIHKKNSLYVYLHNPKNKTYHWLTLLQCEETMISYRLAPIPFPCHPFMRHSSAVAVGSEIYYVGGSSEPSSDLWILDTLSGKFHQGPSMKVPRRGVDTWLGVIDGKIYVIGGGCDEKNHVEVFDPETEIWKLLEKEKVVPPRFGCKQYIASLEHKVYMVETGGISVYNPREGRGKRMVGMVSDRLGVAGSNKARKRLSVRVNCVCVVENVLYACFIWHGLMWFDTKLNVWRELVSRDGKELTFKYVHAMTEYEGKLAAFRYLNYGHMSDNTKSVKMFLFALDRVKDRVCGTIEWSGVVAKIPNSSDFLHCLNVSD</sequence>
<protein>
    <recommendedName>
        <fullName evidence="2">F-box domain-containing protein</fullName>
    </recommendedName>
</protein>
<dbReference type="SMART" id="SM00256">
    <property type="entry name" value="FBOX"/>
    <property type="match status" value="1"/>
</dbReference>
<name>A0A6D2L7G9_9BRAS</name>
<dbReference type="InterPro" id="IPR057499">
    <property type="entry name" value="Kelch_FKB95"/>
</dbReference>
<gene>
    <name evidence="3" type="ORF">MERR_LOCUS43029</name>
</gene>
<dbReference type="PANTHER" id="PTHR24414">
    <property type="entry name" value="F-BOX/KELCH-REPEAT PROTEIN SKIP4"/>
    <property type="match status" value="1"/>
</dbReference>
<dbReference type="InterPro" id="IPR050354">
    <property type="entry name" value="F-box/kelch-repeat_ARATH"/>
</dbReference>
<dbReference type="PROSITE" id="PS50181">
    <property type="entry name" value="FBOX"/>
    <property type="match status" value="1"/>
</dbReference>
<keyword evidence="4" id="KW-1185">Reference proteome</keyword>
<comment type="caution">
    <text evidence="3">The sequence shown here is derived from an EMBL/GenBank/DDBJ whole genome shotgun (WGS) entry which is preliminary data.</text>
</comment>